<evidence type="ECO:0000256" key="1">
    <source>
        <dbReference type="ARBA" id="ARBA00022723"/>
    </source>
</evidence>
<dbReference type="Pfam" id="PF01522">
    <property type="entry name" value="Polysacc_deac_1"/>
    <property type="match status" value="1"/>
</dbReference>
<keyword evidence="5" id="KW-0802">TPR repeat</keyword>
<dbReference type="PROSITE" id="PS51677">
    <property type="entry name" value="NODB"/>
    <property type="match status" value="1"/>
</dbReference>
<dbReference type="InterPro" id="IPR002509">
    <property type="entry name" value="NODB_dom"/>
</dbReference>
<protein>
    <submittedName>
        <fullName evidence="8">Polysaccharide deacetylase family protein</fullName>
    </submittedName>
</protein>
<feature type="repeat" description="TPR" evidence="5">
    <location>
        <begin position="784"/>
        <end position="817"/>
    </location>
</feature>
<accession>A0ABT3JXD1</accession>
<dbReference type="PROSITE" id="PS50293">
    <property type="entry name" value="TPR_REGION"/>
    <property type="match status" value="2"/>
</dbReference>
<evidence type="ECO:0000256" key="3">
    <source>
        <dbReference type="ARBA" id="ARBA00022801"/>
    </source>
</evidence>
<dbReference type="PROSITE" id="PS50005">
    <property type="entry name" value="TPR"/>
    <property type="match status" value="3"/>
</dbReference>
<evidence type="ECO:0000256" key="6">
    <source>
        <dbReference type="SAM" id="SignalP"/>
    </source>
</evidence>
<sequence>MRRRVRSCPALLPLLLLSLLGLAGCRGPAADMPGEAAGGKPAAVVEEDADAAAVLAGLHQQLDNYRRIIVLLADEETQSQSAQDRAVSGHVGQQLFHDGLEQREALSQQLAAVLGNGRPQRFATLGAVLDYIESAPELYDADRLAFREVLRDLHERVGADSSLPAVKLHQRIGEDLDALDEIERNYNQEITRIFSRFDRTRAIELKREKWDDYVAHLRKLYQREAILRDYGVIEPYPMSMKDSEREIFGRDLPRKTVVLTFDDGPHRAHTDEIVAILKRYDVPGVFFEVGRNLGSLEADGAVKLGPMAGISRQLMADGYAVGNHSLTHAQLSRTSGDALRQQVMGTDALLRHIDDKRAPLFRFPYGARNAEGLQLLGEAGLKSIMWNIDSMDWADPVPESIVQRVLDQVEKEQRGIILFHDIHDRAVKALPRILDRLIAEGYQFAGWNGRDFSVSRARATATTDTTVTSGYEKSWAIVIGIDDYAKWPKLEYASHDAQAIADTLTGQFGFPSSQVIVLKNREATRNNILAAFHDRLADGRTQKNDRVFVFFAGHGATRRLASGRDLGYIIPADSDPGEFATDAIAMTDIQNIAESLQAKHVLFVMDACYSGLGLTRSGPGSSAFLRENARRTARQMLTAGGADQQVADSGPNGHSVFTWVLLQALSGKGDLNGDGLITGTELAAYVAPAVSAVSRQTPAFGSLPGSQGGEFVFQVPDSQEFLNADTAQLSADAIALNGRVEAAQPVAAQSGGEAARPVTVADLQGGRSTLVLPAAVPVSDRQRAQQANDRGLQLYREKRYDDAVAQFTEALKLRPDFAQAANNLGFVYYRQQRYAEAARWLENTLKIDPSRAVAYLNLGDAYFHAGERDKAKQAYTTYLELQPQGSGANQARAQLQKL</sequence>
<evidence type="ECO:0000256" key="4">
    <source>
        <dbReference type="ARBA" id="ARBA00023277"/>
    </source>
</evidence>
<reference evidence="8 9" key="1">
    <citation type="submission" date="2022-10" db="EMBL/GenBank/DDBJ databases">
        <title>Xanthomonas sp. H13-6.</title>
        <authorList>
            <person name="Liu X."/>
            <person name="Deng Z."/>
            <person name="Jiang Y."/>
            <person name="Yu T."/>
            <person name="Ai J."/>
        </authorList>
    </citation>
    <scope>NUCLEOTIDE SEQUENCE [LARGE SCALE GENOMIC DNA]</scope>
    <source>
        <strain evidence="8 9">H13-6</strain>
    </source>
</reference>
<organism evidence="8 9">
    <name type="scientific">Xanthomonas chitinilytica</name>
    <dbReference type="NCBI Taxonomy" id="2989819"/>
    <lineage>
        <taxon>Bacteria</taxon>
        <taxon>Pseudomonadati</taxon>
        <taxon>Pseudomonadota</taxon>
        <taxon>Gammaproteobacteria</taxon>
        <taxon>Lysobacterales</taxon>
        <taxon>Lysobacteraceae</taxon>
        <taxon>Xanthomonas</taxon>
    </lineage>
</organism>
<dbReference type="CDD" id="cd10917">
    <property type="entry name" value="CE4_NodB_like_6s_7s"/>
    <property type="match status" value="1"/>
</dbReference>
<dbReference type="Pfam" id="PF00656">
    <property type="entry name" value="Peptidase_C14"/>
    <property type="match status" value="1"/>
</dbReference>
<evidence type="ECO:0000313" key="9">
    <source>
        <dbReference type="Proteomes" id="UP001209922"/>
    </source>
</evidence>
<proteinExistence type="predicted"/>
<gene>
    <name evidence="8" type="ORF">OK345_11680</name>
</gene>
<comment type="caution">
    <text evidence="8">The sequence shown here is derived from an EMBL/GenBank/DDBJ whole genome shotgun (WGS) entry which is preliminary data.</text>
</comment>
<keyword evidence="1" id="KW-0479">Metal-binding</keyword>
<dbReference type="SMART" id="SM00028">
    <property type="entry name" value="TPR"/>
    <property type="match status" value="3"/>
</dbReference>
<dbReference type="Proteomes" id="UP001209922">
    <property type="component" value="Unassembled WGS sequence"/>
</dbReference>
<dbReference type="InterPro" id="IPR019734">
    <property type="entry name" value="TPR_rpt"/>
</dbReference>
<evidence type="ECO:0000259" key="7">
    <source>
        <dbReference type="PROSITE" id="PS51677"/>
    </source>
</evidence>
<keyword evidence="2 6" id="KW-0732">Signal</keyword>
<name>A0ABT3JXD1_9XANT</name>
<feature type="repeat" description="TPR" evidence="5">
    <location>
        <begin position="852"/>
        <end position="885"/>
    </location>
</feature>
<feature type="repeat" description="TPR" evidence="5">
    <location>
        <begin position="818"/>
        <end position="851"/>
    </location>
</feature>
<keyword evidence="4" id="KW-0119">Carbohydrate metabolism</keyword>
<dbReference type="PANTHER" id="PTHR46471:SF2">
    <property type="entry name" value="CHITIN DEACETYLASE-RELATED"/>
    <property type="match status" value="1"/>
</dbReference>
<dbReference type="InterPro" id="IPR011990">
    <property type="entry name" value="TPR-like_helical_dom_sf"/>
</dbReference>
<dbReference type="SUPFAM" id="SSF52129">
    <property type="entry name" value="Caspase-like"/>
    <property type="match status" value="1"/>
</dbReference>
<dbReference type="Gene3D" id="3.20.20.370">
    <property type="entry name" value="Glycoside hydrolase/deacetylase"/>
    <property type="match status" value="1"/>
</dbReference>
<keyword evidence="3" id="KW-0378">Hydrolase</keyword>
<feature type="chain" id="PRO_5045996525" evidence="6">
    <location>
        <begin position="24"/>
        <end position="898"/>
    </location>
</feature>
<dbReference type="PROSITE" id="PS51257">
    <property type="entry name" value="PROKAR_LIPOPROTEIN"/>
    <property type="match status" value="1"/>
</dbReference>
<evidence type="ECO:0000313" key="8">
    <source>
        <dbReference type="EMBL" id="MCW4473163.1"/>
    </source>
</evidence>
<dbReference type="PROSITE" id="PS00018">
    <property type="entry name" value="EF_HAND_1"/>
    <property type="match status" value="1"/>
</dbReference>
<dbReference type="Pfam" id="PF13424">
    <property type="entry name" value="TPR_12"/>
    <property type="match status" value="1"/>
</dbReference>
<dbReference type="Gene3D" id="1.25.40.10">
    <property type="entry name" value="Tetratricopeptide repeat domain"/>
    <property type="match status" value="1"/>
</dbReference>
<keyword evidence="9" id="KW-1185">Reference proteome</keyword>
<dbReference type="Gene3D" id="3.40.50.1460">
    <property type="match status" value="1"/>
</dbReference>
<dbReference type="InterPro" id="IPR029030">
    <property type="entry name" value="Caspase-like_dom_sf"/>
</dbReference>
<dbReference type="InterPro" id="IPR018247">
    <property type="entry name" value="EF_Hand_1_Ca_BS"/>
</dbReference>
<evidence type="ECO:0000256" key="2">
    <source>
        <dbReference type="ARBA" id="ARBA00022729"/>
    </source>
</evidence>
<dbReference type="EMBL" id="JAPCHY010000009">
    <property type="protein sequence ID" value="MCW4473163.1"/>
    <property type="molecule type" value="Genomic_DNA"/>
</dbReference>
<dbReference type="SUPFAM" id="SSF88713">
    <property type="entry name" value="Glycoside hydrolase/deacetylase"/>
    <property type="match status" value="1"/>
</dbReference>
<feature type="signal peptide" evidence="6">
    <location>
        <begin position="1"/>
        <end position="23"/>
    </location>
</feature>
<dbReference type="InterPro" id="IPR011330">
    <property type="entry name" value="Glyco_hydro/deAcase_b/a-brl"/>
</dbReference>
<dbReference type="PANTHER" id="PTHR46471">
    <property type="entry name" value="CHITIN DEACETYLASE"/>
    <property type="match status" value="1"/>
</dbReference>
<dbReference type="SUPFAM" id="SSF48452">
    <property type="entry name" value="TPR-like"/>
    <property type="match status" value="1"/>
</dbReference>
<dbReference type="InterPro" id="IPR011600">
    <property type="entry name" value="Pept_C14_caspase"/>
</dbReference>
<evidence type="ECO:0000256" key="5">
    <source>
        <dbReference type="PROSITE-ProRule" id="PRU00339"/>
    </source>
</evidence>
<feature type="domain" description="NodB homology" evidence="7">
    <location>
        <begin position="255"/>
        <end position="445"/>
    </location>
</feature>